<dbReference type="Pfam" id="PF12706">
    <property type="entry name" value="Lactamase_B_2"/>
    <property type="match status" value="1"/>
</dbReference>
<dbReference type="eggNOG" id="COG1235">
    <property type="taxonomic scope" value="Bacteria"/>
</dbReference>
<feature type="domain" description="Metallo-beta-lactamase" evidence="1">
    <location>
        <begin position="45"/>
        <end position="221"/>
    </location>
</feature>
<evidence type="ECO:0000313" key="3">
    <source>
        <dbReference type="Proteomes" id="UP000008139"/>
    </source>
</evidence>
<dbReference type="AlphaFoldDB" id="F2LX92"/>
<dbReference type="GO" id="GO:0042781">
    <property type="term" value="F:3'-tRNA processing endoribonuclease activity"/>
    <property type="evidence" value="ECO:0007669"/>
    <property type="project" value="TreeGrafter"/>
</dbReference>
<dbReference type="EMBL" id="CP002606">
    <property type="protein sequence ID" value="AEA33150.1"/>
    <property type="molecule type" value="Genomic_DNA"/>
</dbReference>
<dbReference type="CDD" id="cd07741">
    <property type="entry name" value="metallo-hydrolase-like_MBL-fold"/>
    <property type="match status" value="1"/>
</dbReference>
<dbReference type="InParanoid" id="F2LX92"/>
<dbReference type="PANTHER" id="PTHR46018">
    <property type="entry name" value="ZINC PHOSPHODIESTERASE ELAC PROTEIN 1"/>
    <property type="match status" value="1"/>
</dbReference>
<reference evidence="3" key="2">
    <citation type="submission" date="2011-03" db="EMBL/GenBank/DDBJ databases">
        <title>The complete genome of Hippea maritima DSM 10411.</title>
        <authorList>
            <consortium name="US DOE Joint Genome Institute (JGI-PGF)"/>
            <person name="Lucas S."/>
            <person name="Copeland A."/>
            <person name="Lapidus A."/>
            <person name="Bruce D."/>
            <person name="Goodwin L."/>
            <person name="Pitluck S."/>
            <person name="Peters L."/>
            <person name="Kyrpides N."/>
            <person name="Mavromatis K."/>
            <person name="Pagani I."/>
            <person name="Ivanova N."/>
            <person name="Mikhailova N."/>
            <person name="Lu M."/>
            <person name="Detter J.C."/>
            <person name="Tapia R."/>
            <person name="Han C."/>
            <person name="Land M."/>
            <person name="Hauser L."/>
            <person name="Markowitz V."/>
            <person name="Cheng J.-F."/>
            <person name="Hugenholtz P."/>
            <person name="Woyke T."/>
            <person name="Wu D."/>
            <person name="Spring S."/>
            <person name="Schroeder M."/>
            <person name="Brambilla E."/>
            <person name="Klenk H.-P."/>
            <person name="Eisen J.A."/>
        </authorList>
    </citation>
    <scope>NUCLEOTIDE SEQUENCE [LARGE SCALE GENOMIC DNA]</scope>
    <source>
        <strain evidence="3">ATCC 700847 / DSM 10411 / MH2</strain>
    </source>
</reference>
<dbReference type="SUPFAM" id="SSF56281">
    <property type="entry name" value="Metallo-hydrolase/oxidoreductase"/>
    <property type="match status" value="1"/>
</dbReference>
<accession>F2LX92</accession>
<sequence length="256" mass="28814">MGRINTISDNQLIFLGTGGGRFTVFNQIRKSGGIWFKLNGKLFAIDPGPGALVEAIKHKLYPSKLSGVFLSHRHLDHSADINAIIESMTEGGHKKRGTVLAPYEATEVDPVILHYNRKNFHLINQTEFSTYEVDGVKIEVKAKHLHTTETYGAVFSFSSHKFAFIPDTLYFDDLSELYRADIVIMNTVFCHTRPGFKHLSSDDVCKFLEKHRPKKLIMTHFGLSFLKEKPWEVAKQIASETGVDVVAAYDGMVVEL</sequence>
<dbReference type="Gene3D" id="3.60.15.10">
    <property type="entry name" value="Ribonuclease Z/Hydroxyacylglutathione hydrolase-like"/>
    <property type="match status" value="1"/>
</dbReference>
<gene>
    <name evidence="2" type="ordered locus">Hipma_0171</name>
</gene>
<protein>
    <submittedName>
        <fullName evidence="2">Beta-lactamase domain protein</fullName>
    </submittedName>
</protein>
<dbReference type="PANTHER" id="PTHR46018:SF2">
    <property type="entry name" value="ZINC PHOSPHODIESTERASE ELAC PROTEIN 1"/>
    <property type="match status" value="1"/>
</dbReference>
<dbReference type="HOGENOM" id="CLU_074581_0_0_7"/>
<dbReference type="RefSeq" id="WP_013681195.1">
    <property type="nucleotide sequence ID" value="NC_015318.1"/>
</dbReference>
<dbReference type="InterPro" id="IPR036866">
    <property type="entry name" value="RibonucZ/Hydroxyglut_hydro"/>
</dbReference>
<evidence type="ECO:0000259" key="1">
    <source>
        <dbReference type="Pfam" id="PF12706"/>
    </source>
</evidence>
<dbReference type="InterPro" id="IPR001279">
    <property type="entry name" value="Metallo-B-lactamas"/>
</dbReference>
<name>F2LX92_HIPMA</name>
<evidence type="ECO:0000313" key="2">
    <source>
        <dbReference type="EMBL" id="AEA33150.1"/>
    </source>
</evidence>
<organism evidence="2 3">
    <name type="scientific">Hippea maritima (strain ATCC 700847 / DSM 10411 / MH2)</name>
    <dbReference type="NCBI Taxonomy" id="760142"/>
    <lineage>
        <taxon>Bacteria</taxon>
        <taxon>Pseudomonadati</taxon>
        <taxon>Campylobacterota</taxon>
        <taxon>Desulfurellia</taxon>
        <taxon>Desulfurellales</taxon>
        <taxon>Hippeaceae</taxon>
        <taxon>Hippea</taxon>
    </lineage>
</organism>
<dbReference type="STRING" id="760142.Hipma_0171"/>
<dbReference type="KEGG" id="hmr:Hipma_0171"/>
<keyword evidence="3" id="KW-1185">Reference proteome</keyword>
<proteinExistence type="predicted"/>
<dbReference type="OrthoDB" id="9803916at2"/>
<reference evidence="2 3" key="1">
    <citation type="journal article" date="2011" name="Stand. Genomic Sci.">
        <title>Complete genome sequence of the thermophilic sulfur-reducer Hippea maritima type strain (MH(2)).</title>
        <authorList>
            <person name="Huntemann M."/>
            <person name="Lu M."/>
            <person name="Nolan M."/>
            <person name="Lapidus A."/>
            <person name="Lucas S."/>
            <person name="Hammon N."/>
            <person name="Deshpande S."/>
            <person name="Cheng J.F."/>
            <person name="Tapia R."/>
            <person name="Han C."/>
            <person name="Goodwin L."/>
            <person name="Pitluck S."/>
            <person name="Liolios K."/>
            <person name="Pagani I."/>
            <person name="Ivanova N."/>
            <person name="Ovchinikova G."/>
            <person name="Pati A."/>
            <person name="Chen A."/>
            <person name="Palaniappan K."/>
            <person name="Land M."/>
            <person name="Hauser L."/>
            <person name="Jeffries C.D."/>
            <person name="Detter J.C."/>
            <person name="Brambilla E.M."/>
            <person name="Rohde M."/>
            <person name="Spring S."/>
            <person name="Goker M."/>
            <person name="Woyke T."/>
            <person name="Bristow J."/>
            <person name="Eisen J.A."/>
            <person name="Markowitz V."/>
            <person name="Hugenholtz P."/>
            <person name="Kyrpides N.C."/>
            <person name="Klenk H.P."/>
            <person name="Mavromatis K."/>
        </authorList>
    </citation>
    <scope>NUCLEOTIDE SEQUENCE [LARGE SCALE GENOMIC DNA]</scope>
    <source>
        <strain evidence="3">ATCC 700847 / DSM 10411 / MH2</strain>
    </source>
</reference>
<dbReference type="Proteomes" id="UP000008139">
    <property type="component" value="Chromosome"/>
</dbReference>